<feature type="compositionally biased region" description="Basic and acidic residues" evidence="6">
    <location>
        <begin position="270"/>
        <end position="282"/>
    </location>
</feature>
<organism evidence="8 9">
    <name type="scientific">Thiocystis violascens (strain ATCC 17096 / DSM 198 / 6111)</name>
    <name type="common">Chromatium violascens</name>
    <dbReference type="NCBI Taxonomy" id="765911"/>
    <lineage>
        <taxon>Bacteria</taxon>
        <taxon>Pseudomonadati</taxon>
        <taxon>Pseudomonadota</taxon>
        <taxon>Gammaproteobacteria</taxon>
        <taxon>Chromatiales</taxon>
        <taxon>Chromatiaceae</taxon>
        <taxon>Thiocystis</taxon>
    </lineage>
</organism>
<name>I3YC16_THIV6</name>
<evidence type="ECO:0000256" key="6">
    <source>
        <dbReference type="SAM" id="MobiDB-lite"/>
    </source>
</evidence>
<dbReference type="AlphaFoldDB" id="I3YC16"/>
<evidence type="ECO:0000256" key="4">
    <source>
        <dbReference type="ARBA" id="ARBA00023125"/>
    </source>
</evidence>
<keyword evidence="3" id="KW-0159">Chromosome partition</keyword>
<dbReference type="SUPFAM" id="SSF110849">
    <property type="entry name" value="ParB/Sulfiredoxin"/>
    <property type="match status" value="1"/>
</dbReference>
<feature type="region of interest" description="Disordered" evidence="6">
    <location>
        <begin position="260"/>
        <end position="282"/>
    </location>
</feature>
<dbReference type="Gene3D" id="3.90.1530.30">
    <property type="match status" value="1"/>
</dbReference>
<reference evidence="8 9" key="1">
    <citation type="submission" date="2012-06" db="EMBL/GenBank/DDBJ databases">
        <title>Complete sequence of Thiocystis violascens DSM 198.</title>
        <authorList>
            <consortium name="US DOE Joint Genome Institute"/>
            <person name="Lucas S."/>
            <person name="Han J."/>
            <person name="Lapidus A."/>
            <person name="Cheng J.-F."/>
            <person name="Goodwin L."/>
            <person name="Pitluck S."/>
            <person name="Peters L."/>
            <person name="Ovchinnikova G."/>
            <person name="Teshima H."/>
            <person name="Detter J.C."/>
            <person name="Han C."/>
            <person name="Tapia R."/>
            <person name="Land M."/>
            <person name="Hauser L."/>
            <person name="Kyrpides N."/>
            <person name="Ivanova N."/>
            <person name="Pagani I."/>
            <person name="Vogl K."/>
            <person name="Liu Z."/>
            <person name="Frigaard N.-U."/>
            <person name="Bryant D."/>
            <person name="Woyke T."/>
        </authorList>
    </citation>
    <scope>NUCLEOTIDE SEQUENCE [LARGE SCALE GENOMIC DNA]</scope>
    <source>
        <strain evidence="9">ATCC 17096 / DSM 198 / 6111</strain>
    </source>
</reference>
<evidence type="ECO:0000313" key="8">
    <source>
        <dbReference type="EMBL" id="AFL74534.1"/>
    </source>
</evidence>
<evidence type="ECO:0000256" key="3">
    <source>
        <dbReference type="ARBA" id="ARBA00022829"/>
    </source>
</evidence>
<dbReference type="Pfam" id="PF02195">
    <property type="entry name" value="ParB_N"/>
    <property type="match status" value="1"/>
</dbReference>
<dbReference type="EMBL" id="CP003154">
    <property type="protein sequence ID" value="AFL74534.1"/>
    <property type="molecule type" value="Genomic_DNA"/>
</dbReference>
<dbReference type="InterPro" id="IPR057240">
    <property type="entry name" value="ParB_dimer_C"/>
</dbReference>
<dbReference type="Pfam" id="PF23552">
    <property type="entry name" value="ParB_C"/>
    <property type="match status" value="1"/>
</dbReference>
<dbReference type="STRING" id="765911.Thivi_2600"/>
<dbReference type="FunFam" id="1.10.10.2830:FF:000001">
    <property type="entry name" value="Chromosome partitioning protein ParB"/>
    <property type="match status" value="1"/>
</dbReference>
<dbReference type="GO" id="GO:0045881">
    <property type="term" value="P:positive regulation of sporulation resulting in formation of a cellular spore"/>
    <property type="evidence" value="ECO:0007669"/>
    <property type="project" value="TreeGrafter"/>
</dbReference>
<dbReference type="CDD" id="cd16393">
    <property type="entry name" value="SPO0J_N"/>
    <property type="match status" value="1"/>
</dbReference>
<keyword evidence="9" id="KW-1185">Reference proteome</keyword>
<dbReference type="GO" id="GO:0007059">
    <property type="term" value="P:chromosome segregation"/>
    <property type="evidence" value="ECO:0007669"/>
    <property type="project" value="UniProtKB-KW"/>
</dbReference>
<dbReference type="SUPFAM" id="SSF109709">
    <property type="entry name" value="KorB DNA-binding domain-like"/>
    <property type="match status" value="1"/>
</dbReference>
<evidence type="ECO:0000313" key="9">
    <source>
        <dbReference type="Proteomes" id="UP000006062"/>
    </source>
</evidence>
<gene>
    <name evidence="8" type="ordered locus">Thivi_2600</name>
</gene>
<comment type="function">
    <text evidence="5">Involved in chromosome partition. Localize to both poles of the predivisional cell following completion of DNA replication. Binds to the DNA origin of replication.</text>
</comment>
<dbReference type="PANTHER" id="PTHR33375">
    <property type="entry name" value="CHROMOSOME-PARTITIONING PROTEIN PARB-RELATED"/>
    <property type="match status" value="1"/>
</dbReference>
<keyword evidence="4" id="KW-0238">DNA-binding</keyword>
<dbReference type="HOGENOM" id="CLU_023853_7_2_6"/>
<dbReference type="InterPro" id="IPR036086">
    <property type="entry name" value="ParB/Sulfiredoxin_sf"/>
</dbReference>
<feature type="compositionally biased region" description="Basic and acidic residues" evidence="6">
    <location>
        <begin position="1"/>
        <end position="15"/>
    </location>
</feature>
<dbReference type="GO" id="GO:0005694">
    <property type="term" value="C:chromosome"/>
    <property type="evidence" value="ECO:0007669"/>
    <property type="project" value="TreeGrafter"/>
</dbReference>
<dbReference type="NCBIfam" id="TIGR00180">
    <property type="entry name" value="parB_part"/>
    <property type="match status" value="1"/>
</dbReference>
<dbReference type="eggNOG" id="COG1475">
    <property type="taxonomic scope" value="Bacteria"/>
</dbReference>
<dbReference type="GO" id="GO:0003677">
    <property type="term" value="F:DNA binding"/>
    <property type="evidence" value="ECO:0007669"/>
    <property type="project" value="UniProtKB-KW"/>
</dbReference>
<evidence type="ECO:0000256" key="1">
    <source>
        <dbReference type="ARBA" id="ARBA00006295"/>
    </source>
</evidence>
<sequence>MPPDPKRNMDIDQKQPMKKRGLGRGLDALLGAARAPEVPIEPSAGGVEVSASGDRAEILNSERLTHLPLERIQRGRYQPRREFDLDAMRELADSIVAQGVIQPIVVRPLAGSPADARRYEIVAGERRWRACQMAGLATIPVVVREVDEPTALAIGLIENIQRADLNPLEEAGALDRLITEFGLTHQRVAEAVGKSRTTITNLLRLLDLNADVKTHVEQSRLEMGHARALLGLKGAAQSKTAEQVVAAGLSVRETERLVRRLQQSDDSSESVERPSDTDPNIHRLQTDLTDRLGAQVQIRHGSRGAGKLVIAYNSLDELDGILAHIQ</sequence>
<dbReference type="InterPro" id="IPR050336">
    <property type="entry name" value="Chromosome_partition/occlusion"/>
</dbReference>
<protein>
    <recommendedName>
        <fullName evidence="2">Probable chromosome-partitioning protein ParB</fullName>
    </recommendedName>
</protein>
<dbReference type="KEGG" id="tvi:Thivi_2600"/>
<dbReference type="PANTHER" id="PTHR33375:SF1">
    <property type="entry name" value="CHROMOSOME-PARTITIONING PROTEIN PARB-RELATED"/>
    <property type="match status" value="1"/>
</dbReference>
<dbReference type="InterPro" id="IPR003115">
    <property type="entry name" value="ParB_N"/>
</dbReference>
<evidence type="ECO:0000259" key="7">
    <source>
        <dbReference type="SMART" id="SM00470"/>
    </source>
</evidence>
<dbReference type="InterPro" id="IPR004437">
    <property type="entry name" value="ParB/RepB/Spo0J"/>
</dbReference>
<accession>I3YC16</accession>
<evidence type="ECO:0000256" key="2">
    <source>
        <dbReference type="ARBA" id="ARBA00022372"/>
    </source>
</evidence>
<dbReference type="Pfam" id="PF17762">
    <property type="entry name" value="HTH_ParB"/>
    <property type="match status" value="1"/>
</dbReference>
<dbReference type="FunFam" id="3.90.1530.30:FF:000001">
    <property type="entry name" value="Chromosome partitioning protein ParB"/>
    <property type="match status" value="1"/>
</dbReference>
<evidence type="ECO:0000256" key="5">
    <source>
        <dbReference type="ARBA" id="ARBA00025472"/>
    </source>
</evidence>
<dbReference type="InterPro" id="IPR041468">
    <property type="entry name" value="HTH_ParB/Spo0J"/>
</dbReference>
<dbReference type="SMART" id="SM00470">
    <property type="entry name" value="ParB"/>
    <property type="match status" value="1"/>
</dbReference>
<feature type="region of interest" description="Disordered" evidence="6">
    <location>
        <begin position="1"/>
        <end position="23"/>
    </location>
</feature>
<dbReference type="Proteomes" id="UP000006062">
    <property type="component" value="Chromosome"/>
</dbReference>
<proteinExistence type="inferred from homology"/>
<dbReference type="Gene3D" id="1.10.10.2830">
    <property type="match status" value="1"/>
</dbReference>
<comment type="similarity">
    <text evidence="1">Belongs to the ParB family.</text>
</comment>
<feature type="domain" description="ParB-like N-terminal" evidence="7">
    <location>
        <begin position="65"/>
        <end position="160"/>
    </location>
</feature>